<organism evidence="3">
    <name type="scientific">Petromyces alliaceus</name>
    <name type="common">Aspergillus alliaceus</name>
    <dbReference type="NCBI Taxonomy" id="209559"/>
    <lineage>
        <taxon>Eukaryota</taxon>
        <taxon>Fungi</taxon>
        <taxon>Dikarya</taxon>
        <taxon>Ascomycota</taxon>
        <taxon>Pezizomycotina</taxon>
        <taxon>Eurotiomycetes</taxon>
        <taxon>Eurotiomycetidae</taxon>
        <taxon>Eurotiales</taxon>
        <taxon>Aspergillaceae</taxon>
        <taxon>Aspergillus</taxon>
        <taxon>Aspergillus subgen. Circumdati</taxon>
    </lineage>
</organism>
<dbReference type="PANTHER" id="PTHR42109">
    <property type="entry name" value="UNPLACED GENOMIC SCAFFOLD UM_SCAF_CONTIG_1.265, WHOLE GENOME SHOTGUN SEQUENCE"/>
    <property type="match status" value="1"/>
</dbReference>
<reference evidence="3" key="1">
    <citation type="submission" date="2019-04" db="EMBL/GenBank/DDBJ databases">
        <title>Friends and foes A comparative genomics studyof 23 Aspergillus species from section Flavi.</title>
        <authorList>
            <consortium name="DOE Joint Genome Institute"/>
            <person name="Kjaerbolling I."/>
            <person name="Vesth T."/>
            <person name="Frisvad J.C."/>
            <person name="Nybo J.L."/>
            <person name="Theobald S."/>
            <person name="Kildgaard S."/>
            <person name="Isbrandt T."/>
            <person name="Kuo A."/>
            <person name="Sato A."/>
            <person name="Lyhne E.K."/>
            <person name="Kogle M.E."/>
            <person name="Wiebenga A."/>
            <person name="Kun R.S."/>
            <person name="Lubbers R.J."/>
            <person name="Makela M.R."/>
            <person name="Barry K."/>
            <person name="Chovatia M."/>
            <person name="Clum A."/>
            <person name="Daum C."/>
            <person name="Haridas S."/>
            <person name="He G."/>
            <person name="LaButti K."/>
            <person name="Lipzen A."/>
            <person name="Mondo S."/>
            <person name="Riley R."/>
            <person name="Salamov A."/>
            <person name="Simmons B.A."/>
            <person name="Magnuson J.K."/>
            <person name="Henrissat B."/>
            <person name="Mortensen U.H."/>
            <person name="Larsen T.O."/>
            <person name="Devries R.P."/>
            <person name="Grigoriev I.V."/>
            <person name="Machida M."/>
            <person name="Baker S.E."/>
            <person name="Andersen M.R."/>
        </authorList>
    </citation>
    <scope>NUCLEOTIDE SEQUENCE [LARGE SCALE GENOMIC DNA]</scope>
    <source>
        <strain evidence="3">IBT 14317</strain>
    </source>
</reference>
<proteinExistence type="predicted"/>
<feature type="transmembrane region" description="Helical" evidence="1">
    <location>
        <begin position="153"/>
        <end position="176"/>
    </location>
</feature>
<keyword evidence="1" id="KW-0812">Transmembrane</keyword>
<feature type="domain" description="DUF7702" evidence="2">
    <location>
        <begin position="1"/>
        <end position="129"/>
    </location>
</feature>
<dbReference type="PANTHER" id="PTHR42109:SF3">
    <property type="entry name" value="INTEGRAL MEMBRANE PROTEIN (AFU_ORTHOLOGUE AFUA_5G00100)"/>
    <property type="match status" value="1"/>
</dbReference>
<keyword evidence="1" id="KW-0472">Membrane</keyword>
<evidence type="ECO:0000313" key="3">
    <source>
        <dbReference type="EMBL" id="KAE8386677.1"/>
    </source>
</evidence>
<dbReference type="InterPro" id="IPR056119">
    <property type="entry name" value="DUF7702"/>
</dbReference>
<dbReference type="Pfam" id="PF24800">
    <property type="entry name" value="DUF7702"/>
    <property type="match status" value="1"/>
</dbReference>
<dbReference type="EMBL" id="ML735307">
    <property type="protein sequence ID" value="KAE8386677.1"/>
    <property type="molecule type" value="Genomic_DNA"/>
</dbReference>
<feature type="transmembrane region" description="Helical" evidence="1">
    <location>
        <begin position="61"/>
        <end position="89"/>
    </location>
</feature>
<name>A0A5N7BYX6_PETAA</name>
<gene>
    <name evidence="3" type="ORF">BDV23DRAFT_175277</name>
</gene>
<evidence type="ECO:0000256" key="1">
    <source>
        <dbReference type="SAM" id="Phobius"/>
    </source>
</evidence>
<keyword evidence="1" id="KW-1133">Transmembrane helix</keyword>
<sequence length="189" mass="20583">MLFRHGRTGLLEWFFLLAFCTLRIVGGSMAIGSGSLAAEIISSVGISPLLLTVDGFLYEAYVFHWLFMAVMHILAVTGVAIVAAGAGGLASRDPSLNDLSLLQTGMALLTAAWMILLTWALCALLQGQYRELRLAHTFIRIRKAQLNPVTGSLVIRVLLSSLPELIATLIFILVGFQTLTFNIHRQGLQ</sequence>
<feature type="transmembrane region" description="Helical" evidence="1">
    <location>
        <begin position="101"/>
        <end position="126"/>
    </location>
</feature>
<accession>A0A5N7BYX6</accession>
<dbReference type="OrthoDB" id="2560628at2759"/>
<evidence type="ECO:0000259" key="2">
    <source>
        <dbReference type="Pfam" id="PF24800"/>
    </source>
</evidence>
<protein>
    <recommendedName>
        <fullName evidence="2">DUF7702 domain-containing protein</fullName>
    </recommendedName>
</protein>
<dbReference type="AlphaFoldDB" id="A0A5N7BYX6"/>
<dbReference type="Proteomes" id="UP000326877">
    <property type="component" value="Unassembled WGS sequence"/>
</dbReference>